<feature type="region of interest" description="Disordered" evidence="7">
    <location>
        <begin position="585"/>
        <end position="675"/>
    </location>
</feature>
<evidence type="ECO:0000256" key="3">
    <source>
        <dbReference type="ARBA" id="ARBA00022448"/>
    </source>
</evidence>
<proteinExistence type="inferred from homology"/>
<evidence type="ECO:0000256" key="4">
    <source>
        <dbReference type="ARBA" id="ARBA00022927"/>
    </source>
</evidence>
<keyword evidence="4 6" id="KW-0653">Protein transport</keyword>
<dbReference type="EMBL" id="FN649752">
    <property type="protein sequence ID" value="CBN77480.1"/>
    <property type="molecule type" value="Genomic_DNA"/>
</dbReference>
<dbReference type="FunCoup" id="D8LQA0">
    <property type="interactions" value="563"/>
</dbReference>
<dbReference type="PIRSF" id="PIRSF009375">
    <property type="entry name" value="Retromer_Vps35"/>
    <property type="match status" value="1"/>
</dbReference>
<comment type="similarity">
    <text evidence="2 6">Belongs to the VPS35 family.</text>
</comment>
<dbReference type="Proteomes" id="UP000002630">
    <property type="component" value="Linkage Group LG27"/>
</dbReference>
<evidence type="ECO:0000256" key="5">
    <source>
        <dbReference type="ARBA" id="ARBA00023136"/>
    </source>
</evidence>
<comment type="function">
    <text evidence="6">Plays a role in vesicular protein sorting.</text>
</comment>
<dbReference type="GO" id="GO:0005829">
    <property type="term" value="C:cytosol"/>
    <property type="evidence" value="ECO:0007669"/>
    <property type="project" value="GOC"/>
</dbReference>
<dbReference type="AlphaFoldDB" id="D8LQA0"/>
<dbReference type="PANTHER" id="PTHR11099:SF0">
    <property type="entry name" value="VACUOLAR PROTEIN SORTING-ASSOCIATED PROTEIN 35"/>
    <property type="match status" value="1"/>
</dbReference>
<feature type="compositionally biased region" description="Low complexity" evidence="7">
    <location>
        <begin position="651"/>
        <end position="660"/>
    </location>
</feature>
<evidence type="ECO:0000256" key="2">
    <source>
        <dbReference type="ARBA" id="ARBA00006536"/>
    </source>
</evidence>
<dbReference type="GO" id="GO:0005770">
    <property type="term" value="C:late endosome"/>
    <property type="evidence" value="ECO:0007669"/>
    <property type="project" value="TreeGrafter"/>
</dbReference>
<dbReference type="GO" id="GO:0042147">
    <property type="term" value="P:retrograde transport, endosome to Golgi"/>
    <property type="evidence" value="ECO:0007669"/>
    <property type="project" value="InterPro"/>
</dbReference>
<dbReference type="InterPro" id="IPR042491">
    <property type="entry name" value="Vps35_C"/>
</dbReference>
<dbReference type="GO" id="GO:0030906">
    <property type="term" value="C:retromer, cargo-selective complex"/>
    <property type="evidence" value="ECO:0007669"/>
    <property type="project" value="InterPro"/>
</dbReference>
<gene>
    <name evidence="8" type="ORF">Esi_0059_0118</name>
</gene>
<dbReference type="InterPro" id="IPR005378">
    <property type="entry name" value="Vps35"/>
</dbReference>
<comment type="subcellular location">
    <subcellularLocation>
        <location evidence="1">Membrane</location>
        <topology evidence="1">Peripheral membrane protein</topology>
    </subcellularLocation>
</comment>
<dbReference type="eggNOG" id="KOG1107">
    <property type="taxonomic scope" value="Eukaryota"/>
</dbReference>
<evidence type="ECO:0000256" key="7">
    <source>
        <dbReference type="SAM" id="MobiDB-lite"/>
    </source>
</evidence>
<dbReference type="OMA" id="YIRSREY"/>
<keyword evidence="5" id="KW-0472">Membrane</keyword>
<keyword evidence="3 6" id="KW-0813">Transport</keyword>
<protein>
    <recommendedName>
        <fullName evidence="6">Vacuolar protein sorting-associated protein 35</fullName>
    </recommendedName>
</protein>
<dbReference type="InParanoid" id="D8LQA0"/>
<keyword evidence="9" id="KW-1185">Reference proteome</keyword>
<dbReference type="STRING" id="2880.D8LQA0"/>
<dbReference type="Gene3D" id="1.25.40.660">
    <property type="entry name" value="Vacuolar protein sorting-associated protein 35, helical subcomplex Vps35-C"/>
    <property type="match status" value="2"/>
</dbReference>
<sequence length="923" mass="101215">MEDPAAQQRALAEGNKRVMQEAFLMKRATDASDTKSAFTHAGNMLKELKTTQLSPRNYYELYMKVLDELRHLEDFFTSQNRQARQPMVGLYEQAQACTMVLPRLYLLNTVGACYILSQEAPARDILKDLLEMTKGVQHPMRGLFLRNYFSHVTRDKLPDAGSPYEGDGGSVDDSVEFVLENFVEANKLWVRMHGQKGPSKDKKRRERERKDLRLLVGTNLVRLSQLEGVDGAKYKTDILPPILEQVVGCKDTIAQSYLMDCLIQVFPDEFHLASLEAFLDGVCRLKEKVRVRPVLESLMERIGNYVGEHPDALPKDVDAFRLLNDCVTRLVSERPKLELSEIILMQVALLQFASQCYPGRLEYINHCIGVCGRAMVSRGFEPLTGGRPARRDLPLECIEALLRLLSIPLKSLGLGVLSLAEYIDLLHFLPWESQKQVSLELLRSVLSKESALSDLDCVDRLLGMIAPILKDPPNGERGDGDAAMQAAQEEERRLVARVVHLMRNEDTDCYFRMLVVARRHLGQGSPSQVQYTLVPLVFRALGLARTIRAAEVADEEQAAAAETAAAAAAAASAATAKAEAEARATADAAEGGVNGGSGGGADDDGDADGDATNGGENGKEGEGGSDETEAAAAPAEGDEDSGETVAPAPAPAGESPATGAEGAGDDEGAFPPVPPAAAAVARPRQFSSRKVYQFLHEIVTAMAPLHPWVSLSLFLQCAIGADRTGFKAIAYEFFSQAFILYEDELSDSKAQVRALVSMAGTLLSCEGFDPVDYDALATKTAQYAAKLLKKPDQCRMVTLCSHLFWSPDEAAPGRRDARRVLECLQRSLKIADVCIAGGVNAQLFIEILNHYVFFFEADNPEIAGRYISGLVALIHEHVDSLDPSDARTEMERYLNNTLDHIRRKKEQADLPESLGKNFAWVTI</sequence>
<dbReference type="GO" id="GO:0006886">
    <property type="term" value="P:intracellular protein transport"/>
    <property type="evidence" value="ECO:0007669"/>
    <property type="project" value="TreeGrafter"/>
</dbReference>
<dbReference type="OrthoDB" id="10258141at2759"/>
<reference evidence="8 9" key="1">
    <citation type="journal article" date="2010" name="Nature">
        <title>The Ectocarpus genome and the independent evolution of multicellularity in brown algae.</title>
        <authorList>
            <person name="Cock J.M."/>
            <person name="Sterck L."/>
            <person name="Rouze P."/>
            <person name="Scornet D."/>
            <person name="Allen A.E."/>
            <person name="Amoutzias G."/>
            <person name="Anthouard V."/>
            <person name="Artiguenave F."/>
            <person name="Aury J.M."/>
            <person name="Badger J.H."/>
            <person name="Beszteri B."/>
            <person name="Billiau K."/>
            <person name="Bonnet E."/>
            <person name="Bothwell J.H."/>
            <person name="Bowler C."/>
            <person name="Boyen C."/>
            <person name="Brownlee C."/>
            <person name="Carrano C.J."/>
            <person name="Charrier B."/>
            <person name="Cho G.Y."/>
            <person name="Coelho S.M."/>
            <person name="Collen J."/>
            <person name="Corre E."/>
            <person name="Da Silva C."/>
            <person name="Delage L."/>
            <person name="Delaroque N."/>
            <person name="Dittami S.M."/>
            <person name="Doulbeau S."/>
            <person name="Elias M."/>
            <person name="Farnham G."/>
            <person name="Gachon C.M."/>
            <person name="Gschloessl B."/>
            <person name="Heesch S."/>
            <person name="Jabbari K."/>
            <person name="Jubin C."/>
            <person name="Kawai H."/>
            <person name="Kimura K."/>
            <person name="Kloareg B."/>
            <person name="Kupper F.C."/>
            <person name="Lang D."/>
            <person name="Le Bail A."/>
            <person name="Leblanc C."/>
            <person name="Lerouge P."/>
            <person name="Lohr M."/>
            <person name="Lopez P.J."/>
            <person name="Martens C."/>
            <person name="Maumus F."/>
            <person name="Michel G."/>
            <person name="Miranda-Saavedra D."/>
            <person name="Morales J."/>
            <person name="Moreau H."/>
            <person name="Motomura T."/>
            <person name="Nagasato C."/>
            <person name="Napoli C.A."/>
            <person name="Nelson D.R."/>
            <person name="Nyvall-Collen P."/>
            <person name="Peters A.F."/>
            <person name="Pommier C."/>
            <person name="Potin P."/>
            <person name="Poulain J."/>
            <person name="Quesneville H."/>
            <person name="Read B."/>
            <person name="Rensing S.A."/>
            <person name="Ritter A."/>
            <person name="Rousvoal S."/>
            <person name="Samanta M."/>
            <person name="Samson G."/>
            <person name="Schroeder D.C."/>
            <person name="Segurens B."/>
            <person name="Strittmatter M."/>
            <person name="Tonon T."/>
            <person name="Tregear J.W."/>
            <person name="Valentin K."/>
            <person name="von Dassow P."/>
            <person name="Yamagishi T."/>
            <person name="Van de Peer Y."/>
            <person name="Wincker P."/>
        </authorList>
    </citation>
    <scope>NUCLEOTIDE SEQUENCE [LARGE SCALE GENOMIC DNA]</scope>
    <source>
        <strain evidence="9">Ec32 / CCAP1310/4</strain>
    </source>
</reference>
<accession>D8LQA0</accession>
<dbReference type="Pfam" id="PF03635">
    <property type="entry name" value="Vps35"/>
    <property type="match status" value="1"/>
</dbReference>
<evidence type="ECO:0000313" key="8">
    <source>
        <dbReference type="EMBL" id="CBN77480.1"/>
    </source>
</evidence>
<organism evidence="8 9">
    <name type="scientific">Ectocarpus siliculosus</name>
    <name type="common">Brown alga</name>
    <name type="synonym">Conferva siliculosa</name>
    <dbReference type="NCBI Taxonomy" id="2880"/>
    <lineage>
        <taxon>Eukaryota</taxon>
        <taxon>Sar</taxon>
        <taxon>Stramenopiles</taxon>
        <taxon>Ochrophyta</taxon>
        <taxon>PX clade</taxon>
        <taxon>Phaeophyceae</taxon>
        <taxon>Ectocarpales</taxon>
        <taxon>Ectocarpaceae</taxon>
        <taxon>Ectocarpus</taxon>
    </lineage>
</organism>
<dbReference type="EMBL" id="FN648807">
    <property type="protein sequence ID" value="CBN77480.1"/>
    <property type="molecule type" value="Genomic_DNA"/>
</dbReference>
<evidence type="ECO:0000256" key="6">
    <source>
        <dbReference type="PIRNR" id="PIRNR009375"/>
    </source>
</evidence>
<name>D8LQA0_ECTSI</name>
<evidence type="ECO:0000313" key="9">
    <source>
        <dbReference type="Proteomes" id="UP000002630"/>
    </source>
</evidence>
<dbReference type="PANTHER" id="PTHR11099">
    <property type="entry name" value="VACUOLAR SORTING PROTEIN 35"/>
    <property type="match status" value="1"/>
</dbReference>
<evidence type="ECO:0000256" key="1">
    <source>
        <dbReference type="ARBA" id="ARBA00004170"/>
    </source>
</evidence>